<dbReference type="Proteomes" id="UP001473302">
    <property type="component" value="Unassembled WGS sequence"/>
</dbReference>
<accession>A0ABP9YKM2</accession>
<proteinExistence type="predicted"/>
<name>A0ABP9YKM2_9FUNG</name>
<comment type="caution">
    <text evidence="2">The sequence shown here is derived from an EMBL/GenBank/DDBJ whole genome shotgun (WGS) entry which is preliminary data.</text>
</comment>
<feature type="signal peptide" evidence="1">
    <location>
        <begin position="1"/>
        <end position="21"/>
    </location>
</feature>
<sequence>MLKQLLTLALVVLAFVATCTAQPTSVENLKRSNMKCNTISDRVKVCKDSGSTQLYGMTMDKVNNIFYNGLPTGKYRSYEFCVKGACGSMKSITGTEFVPKNFQSVARRARQHWLNTINCMGDGSMGLDYFYSTAVDITMPNDNFAFSWWVNSLPTLTGKCGK</sequence>
<keyword evidence="1" id="KW-0732">Signal</keyword>
<feature type="chain" id="PRO_5047517109" evidence="1">
    <location>
        <begin position="22"/>
        <end position="162"/>
    </location>
</feature>
<reference evidence="2 3" key="1">
    <citation type="submission" date="2024-04" db="EMBL/GenBank/DDBJ databases">
        <title>genome sequences of Mucor flavus KT1a and Helicostylum pulchrum KT1b strains isolated from the surface of a dry-aged beef.</title>
        <authorList>
            <person name="Toyotome T."/>
            <person name="Hosono M."/>
            <person name="Torimaru M."/>
            <person name="Fukuda K."/>
            <person name="Mikami N."/>
        </authorList>
    </citation>
    <scope>NUCLEOTIDE SEQUENCE [LARGE SCALE GENOMIC DNA]</scope>
    <source>
        <strain evidence="2 3">KT1a</strain>
    </source>
</reference>
<gene>
    <name evidence="2" type="ORF">MFLAVUS_000776</name>
</gene>
<organism evidence="2 3">
    <name type="scientific">Mucor flavus</name>
    <dbReference type="NCBI Taxonomy" id="439312"/>
    <lineage>
        <taxon>Eukaryota</taxon>
        <taxon>Fungi</taxon>
        <taxon>Fungi incertae sedis</taxon>
        <taxon>Mucoromycota</taxon>
        <taxon>Mucoromycotina</taxon>
        <taxon>Mucoromycetes</taxon>
        <taxon>Mucorales</taxon>
        <taxon>Mucorineae</taxon>
        <taxon>Mucoraceae</taxon>
        <taxon>Mucor</taxon>
    </lineage>
</organism>
<protein>
    <submittedName>
        <fullName evidence="2">Uncharacterized protein</fullName>
    </submittedName>
</protein>
<evidence type="ECO:0000313" key="2">
    <source>
        <dbReference type="EMBL" id="GAA5807415.1"/>
    </source>
</evidence>
<keyword evidence="3" id="KW-1185">Reference proteome</keyword>
<evidence type="ECO:0000256" key="1">
    <source>
        <dbReference type="SAM" id="SignalP"/>
    </source>
</evidence>
<dbReference type="EMBL" id="BAABUK010000002">
    <property type="protein sequence ID" value="GAA5807415.1"/>
    <property type="molecule type" value="Genomic_DNA"/>
</dbReference>
<evidence type="ECO:0000313" key="3">
    <source>
        <dbReference type="Proteomes" id="UP001473302"/>
    </source>
</evidence>